<dbReference type="PANTHER" id="PTHR13513:SF9">
    <property type="entry name" value="E3 UBIQUITIN-PROTEIN LIGASE UBR7-RELATED"/>
    <property type="match status" value="1"/>
</dbReference>
<dbReference type="InterPro" id="IPR040204">
    <property type="entry name" value="UBR7"/>
</dbReference>
<dbReference type="Proteomes" id="UP001154282">
    <property type="component" value="Unassembled WGS sequence"/>
</dbReference>
<accession>A0AAV0JI76</accession>
<keyword evidence="3" id="KW-0862">Zinc</keyword>
<dbReference type="Gene3D" id="3.30.40.10">
    <property type="entry name" value="Zinc/RING finger domain, C3HC4 (zinc finger)"/>
    <property type="match status" value="1"/>
</dbReference>
<proteinExistence type="predicted"/>
<name>A0AAV0JI76_9ROSI</name>
<keyword evidence="2" id="KW-0863">Zinc-finger</keyword>
<dbReference type="SMART" id="SM00249">
    <property type="entry name" value="PHD"/>
    <property type="match status" value="1"/>
</dbReference>
<organism evidence="5 6">
    <name type="scientific">Linum tenue</name>
    <dbReference type="NCBI Taxonomy" id="586396"/>
    <lineage>
        <taxon>Eukaryota</taxon>
        <taxon>Viridiplantae</taxon>
        <taxon>Streptophyta</taxon>
        <taxon>Embryophyta</taxon>
        <taxon>Tracheophyta</taxon>
        <taxon>Spermatophyta</taxon>
        <taxon>Magnoliopsida</taxon>
        <taxon>eudicotyledons</taxon>
        <taxon>Gunneridae</taxon>
        <taxon>Pentapetalae</taxon>
        <taxon>rosids</taxon>
        <taxon>fabids</taxon>
        <taxon>Malpighiales</taxon>
        <taxon>Linaceae</taxon>
        <taxon>Linum</taxon>
    </lineage>
</organism>
<dbReference type="AlphaFoldDB" id="A0AAV0JI76"/>
<dbReference type="GO" id="GO:0008270">
    <property type="term" value="F:zinc ion binding"/>
    <property type="evidence" value="ECO:0007669"/>
    <property type="project" value="UniProtKB-KW"/>
</dbReference>
<evidence type="ECO:0000313" key="6">
    <source>
        <dbReference type="Proteomes" id="UP001154282"/>
    </source>
</evidence>
<dbReference type="CDD" id="cd15542">
    <property type="entry name" value="PHD_UBR7"/>
    <property type="match status" value="1"/>
</dbReference>
<feature type="domain" description="Zinc finger PHD-type" evidence="4">
    <location>
        <begin position="32"/>
        <end position="92"/>
    </location>
</feature>
<evidence type="ECO:0000259" key="4">
    <source>
        <dbReference type="SMART" id="SM00249"/>
    </source>
</evidence>
<dbReference type="InterPro" id="IPR011011">
    <property type="entry name" value="Znf_FYVE_PHD"/>
</dbReference>
<dbReference type="FunFam" id="3.30.40.10:FF:000439">
    <property type="entry name" value="Putative E3 ubiquitin-protein ligase UBR7"/>
    <property type="match status" value="1"/>
</dbReference>
<dbReference type="GO" id="GO:0005737">
    <property type="term" value="C:cytoplasm"/>
    <property type="evidence" value="ECO:0007669"/>
    <property type="project" value="TreeGrafter"/>
</dbReference>
<keyword evidence="1" id="KW-0479">Metal-binding</keyword>
<reference evidence="5" key="1">
    <citation type="submission" date="2022-08" db="EMBL/GenBank/DDBJ databases">
        <authorList>
            <person name="Gutierrez-Valencia J."/>
        </authorList>
    </citation>
    <scope>NUCLEOTIDE SEQUENCE</scope>
</reference>
<comment type="caution">
    <text evidence="5">The sequence shown here is derived from an EMBL/GenBank/DDBJ whole genome shotgun (WGS) entry which is preliminary data.</text>
</comment>
<gene>
    <name evidence="5" type="ORF">LITE_LOCUS14071</name>
</gene>
<evidence type="ECO:0000313" key="5">
    <source>
        <dbReference type="EMBL" id="CAI0408690.1"/>
    </source>
</evidence>
<dbReference type="SUPFAM" id="SSF57903">
    <property type="entry name" value="FYVE/PHD zinc finger"/>
    <property type="match status" value="1"/>
</dbReference>
<dbReference type="PANTHER" id="PTHR13513">
    <property type="entry name" value="E3 UBIQUITIN-PROTEIN LIGASE UBR7"/>
    <property type="match status" value="1"/>
</dbReference>
<evidence type="ECO:0000256" key="1">
    <source>
        <dbReference type="ARBA" id="ARBA00022723"/>
    </source>
</evidence>
<protein>
    <recommendedName>
        <fullName evidence="4">Zinc finger PHD-type domain-containing protein</fullName>
    </recommendedName>
</protein>
<dbReference type="EMBL" id="CAMGYJ010000005">
    <property type="protein sequence ID" value="CAI0408690.1"/>
    <property type="molecule type" value="Genomic_DNA"/>
</dbReference>
<feature type="non-terminal residue" evidence="5">
    <location>
        <position position="1"/>
    </location>
</feature>
<keyword evidence="6" id="KW-1185">Reference proteome</keyword>
<dbReference type="InterPro" id="IPR013083">
    <property type="entry name" value="Znf_RING/FYVE/PHD"/>
</dbReference>
<dbReference type="GO" id="GO:0061630">
    <property type="term" value="F:ubiquitin protein ligase activity"/>
    <property type="evidence" value="ECO:0007669"/>
    <property type="project" value="InterPro"/>
</dbReference>
<dbReference type="InterPro" id="IPR001965">
    <property type="entry name" value="Znf_PHD"/>
</dbReference>
<evidence type="ECO:0000256" key="3">
    <source>
        <dbReference type="ARBA" id="ARBA00022833"/>
    </source>
</evidence>
<sequence length="326" mass="36546">YSKFGEFFCKLCPNKDVENAENSYNQNFKGLYCTCGRPYPDPEAEQQEEMIQCILCEDWFHEEHLGLETVNEIPRDSDGEPLYEDFICKTCSVVCSFLTLYPQAIRASECQAGVSTSNTSKDKGVMESHPTLCANGKLENSVYSGSSGNDVVLSTSPNHVAIEKGSSSNGTLEKNNCSDACAEEDSTVHTACALGSGSMASPPATSEIKPFFLAKSWRESLCRCENCLEMYKQKHISYLIDKEDSIAEYEKIAKQKREEKLQKQEGAELDFINKLGHVEKMEILGGIADFKDEFRSFLESFDPSKTITSSDVHQIFENLAKKRRRN</sequence>
<evidence type="ECO:0000256" key="2">
    <source>
        <dbReference type="ARBA" id="ARBA00022771"/>
    </source>
</evidence>